<evidence type="ECO:0000256" key="8">
    <source>
        <dbReference type="ARBA" id="ARBA00023004"/>
    </source>
</evidence>
<dbReference type="PANTHER" id="PTHR32552:SF68">
    <property type="entry name" value="FERRICHROME OUTER MEMBRANE TRANSPORTER_PHAGE RECEPTOR"/>
    <property type="match status" value="1"/>
</dbReference>
<dbReference type="InterPro" id="IPR037066">
    <property type="entry name" value="Plug_dom_sf"/>
</dbReference>
<accession>C6XCM5</accession>
<keyword evidence="5" id="KW-0410">Iron transport</keyword>
<dbReference type="InterPro" id="IPR036942">
    <property type="entry name" value="Beta-barrel_TonB_sf"/>
</dbReference>
<dbReference type="Proteomes" id="UP000002743">
    <property type="component" value="Chromosome"/>
</dbReference>
<dbReference type="GO" id="GO:0015344">
    <property type="term" value="F:siderophore uptake transmembrane transporter activity"/>
    <property type="evidence" value="ECO:0007669"/>
    <property type="project" value="TreeGrafter"/>
</dbReference>
<dbReference type="Gene3D" id="2.40.170.20">
    <property type="entry name" value="TonB-dependent receptor, beta-barrel domain"/>
    <property type="match status" value="1"/>
</dbReference>
<keyword evidence="10 15" id="KW-0798">TonB box</keyword>
<evidence type="ECO:0000256" key="11">
    <source>
        <dbReference type="ARBA" id="ARBA00023136"/>
    </source>
</evidence>
<feature type="chain" id="PRO_5002973736" evidence="16">
    <location>
        <begin position="28"/>
        <end position="700"/>
    </location>
</feature>
<dbReference type="KEGG" id="mei:Msip34_1053"/>
<evidence type="ECO:0000256" key="10">
    <source>
        <dbReference type="ARBA" id="ARBA00023077"/>
    </source>
</evidence>
<evidence type="ECO:0000313" key="20">
    <source>
        <dbReference type="Proteomes" id="UP000002743"/>
    </source>
</evidence>
<dbReference type="InterPro" id="IPR000531">
    <property type="entry name" value="Beta-barrel_TonB"/>
</dbReference>
<dbReference type="InterPro" id="IPR010105">
    <property type="entry name" value="TonB_sidphr_rcpt"/>
</dbReference>
<evidence type="ECO:0000259" key="17">
    <source>
        <dbReference type="Pfam" id="PF00593"/>
    </source>
</evidence>
<evidence type="ECO:0000256" key="15">
    <source>
        <dbReference type="RuleBase" id="RU003357"/>
    </source>
</evidence>
<reference evidence="20" key="1">
    <citation type="submission" date="2009-07" db="EMBL/GenBank/DDBJ databases">
        <title>Complete sequence of chromosome of Methylovorus sp. SIP3-4.</title>
        <authorList>
            <person name="Lucas S."/>
            <person name="Copeland A."/>
            <person name="Lapidus A."/>
            <person name="Glavina del Rio T."/>
            <person name="Tice H."/>
            <person name="Bruce D."/>
            <person name="Goodwin L."/>
            <person name="Pitluck S."/>
            <person name="Clum A."/>
            <person name="Larimer F."/>
            <person name="Land M."/>
            <person name="Hauser L."/>
            <person name="Kyrpides N."/>
            <person name="Mikhailova N."/>
            <person name="Kayluzhnaya M."/>
            <person name="Chistoserdova L."/>
        </authorList>
    </citation>
    <scope>NUCLEOTIDE SEQUENCE [LARGE SCALE GENOMIC DNA]</scope>
    <source>
        <strain evidence="20">SIP3-4</strain>
    </source>
</reference>
<evidence type="ECO:0000256" key="14">
    <source>
        <dbReference type="PROSITE-ProRule" id="PRU01360"/>
    </source>
</evidence>
<evidence type="ECO:0000256" key="16">
    <source>
        <dbReference type="SAM" id="SignalP"/>
    </source>
</evidence>
<dbReference type="RefSeq" id="WP_015829821.1">
    <property type="nucleotide sequence ID" value="NC_012969.1"/>
</dbReference>
<evidence type="ECO:0000256" key="9">
    <source>
        <dbReference type="ARBA" id="ARBA00023065"/>
    </source>
</evidence>
<sequence length="700" mass="77244" precursor="true">MHAHAIPCFPVKTLCLMLAALPAIAYAEEATTTLPQVEVTSNKVTEPAKTDGYVTKSSTTATKTNTLLKDVPQAVTVVSQSQIKDQAIRSMEDAIRYTPGVGMAQGEGNRDTVVFRGNASTGDFFLDGVRDDVQYYRDFYNIESVEVLRGANGMIFGRGGAGGVVNRVSKEAGWDPVREISLQAGSYDQRRGSIDIGQAINEAAAFRLNAMVENADSYRDGVSLRRYGINPTVTLFPTEKTKVVLSAEYFTDHRTADRGIPSQNGRPFATNESTFFGNAAKSPTEIEAQNYSALIEHSFDNGVLLRNRTRYSDFDKYYQNVFANSAVDASGNYTVAAYRDDTQRENLFNQTDLLYTLKQGAVTHKLLVGMELGRQDTDNVRYRPNSTGTLTTTQSAQNPVFNGPITFTNLQTRNRSQVDVAAFYLQDQIILNPQWQVIVGARLDKFDVDFKNQISGQKIKSDDDLFSPRAGLIYKPVEPVSLYASYSQSYVPRAGDQLTSLTVVTSTFDPEKFKNTEVGAKWEVKPGLEINAAIFKLERTNVAVSTSATTSALVDGQDTKGFELSALGRITDKWNVIGAYTLQKAELVDTTSVGANGASAPNTPRNTFSLWNRYDINETWGVALGAISRSEMYTSFDNTVQLPGYTRFDGAVYAKLDKNLRLQVNIENILNKEYYLYAHNNNNITPGSPTAARATLIYNF</sequence>
<dbReference type="OrthoDB" id="9790771at2"/>
<dbReference type="Pfam" id="PF07715">
    <property type="entry name" value="Plug"/>
    <property type="match status" value="1"/>
</dbReference>
<dbReference type="STRING" id="582744.Msip34_1053"/>
<dbReference type="GO" id="GO:0009279">
    <property type="term" value="C:cell outer membrane"/>
    <property type="evidence" value="ECO:0007669"/>
    <property type="project" value="UniProtKB-SubCell"/>
</dbReference>
<comment type="subcellular location">
    <subcellularLocation>
        <location evidence="1 14">Cell outer membrane</location>
        <topology evidence="1 14">Multi-pass membrane protein</topology>
    </subcellularLocation>
</comment>
<dbReference type="GO" id="GO:0038023">
    <property type="term" value="F:signaling receptor activity"/>
    <property type="evidence" value="ECO:0007669"/>
    <property type="project" value="InterPro"/>
</dbReference>
<reference evidence="19 20" key="2">
    <citation type="journal article" date="2011" name="J. Bacteriol.">
        <title>Genomes of three methylotrophs from a single niche uncover genetic and metabolic divergence of Methylophilaceae.</title>
        <authorList>
            <person name="Lapidus A."/>
            <person name="Clum A."/>
            <person name="Labutti K."/>
            <person name="Kaluzhnaya M.G."/>
            <person name="Lim S."/>
            <person name="Beck D.A."/>
            <person name="Glavina Del Rio T."/>
            <person name="Nolan M."/>
            <person name="Mavromatis K."/>
            <person name="Huntemann M."/>
            <person name="Lucas S."/>
            <person name="Lidstrom M.E."/>
            <person name="Ivanova N."/>
            <person name="Chistoserdova L."/>
        </authorList>
    </citation>
    <scope>NUCLEOTIDE SEQUENCE [LARGE SCALE GENOMIC DNA]</scope>
    <source>
        <strain evidence="19 20">SIP3-4</strain>
    </source>
</reference>
<dbReference type="EMBL" id="CP001674">
    <property type="protein sequence ID" value="ACT50300.1"/>
    <property type="molecule type" value="Genomic_DNA"/>
</dbReference>
<dbReference type="InterPro" id="IPR039426">
    <property type="entry name" value="TonB-dep_rcpt-like"/>
</dbReference>
<dbReference type="CDD" id="cd01347">
    <property type="entry name" value="ligand_gated_channel"/>
    <property type="match status" value="1"/>
</dbReference>
<keyword evidence="9" id="KW-0406">Ion transport</keyword>
<evidence type="ECO:0000256" key="7">
    <source>
        <dbReference type="ARBA" id="ARBA00022729"/>
    </source>
</evidence>
<dbReference type="HOGENOM" id="CLU_008287_9_4_4"/>
<keyword evidence="20" id="KW-1185">Reference proteome</keyword>
<keyword evidence="6 14" id="KW-0812">Transmembrane</keyword>
<keyword evidence="4 14" id="KW-1134">Transmembrane beta strand</keyword>
<proteinExistence type="inferred from homology"/>
<gene>
    <name evidence="19" type="ordered locus">Msip34_1053</name>
</gene>
<dbReference type="Gene3D" id="2.170.130.10">
    <property type="entry name" value="TonB-dependent receptor, plug domain"/>
    <property type="match status" value="1"/>
</dbReference>
<feature type="domain" description="TonB-dependent receptor-like beta-barrel" evidence="17">
    <location>
        <begin position="239"/>
        <end position="669"/>
    </location>
</feature>
<evidence type="ECO:0000256" key="1">
    <source>
        <dbReference type="ARBA" id="ARBA00004571"/>
    </source>
</evidence>
<keyword evidence="8" id="KW-0408">Iron</keyword>
<evidence type="ECO:0000256" key="12">
    <source>
        <dbReference type="ARBA" id="ARBA00023170"/>
    </source>
</evidence>
<name>C6XCM5_METGS</name>
<keyword evidence="3 14" id="KW-0813">Transport</keyword>
<organism evidence="19 20">
    <name type="scientific">Methylovorus glucosotrophus (strain SIP3-4)</name>
    <dbReference type="NCBI Taxonomy" id="582744"/>
    <lineage>
        <taxon>Bacteria</taxon>
        <taxon>Pseudomonadati</taxon>
        <taxon>Pseudomonadota</taxon>
        <taxon>Betaproteobacteria</taxon>
        <taxon>Nitrosomonadales</taxon>
        <taxon>Methylophilaceae</taxon>
        <taxon>Methylovorus</taxon>
    </lineage>
</organism>
<evidence type="ECO:0000256" key="3">
    <source>
        <dbReference type="ARBA" id="ARBA00022448"/>
    </source>
</evidence>
<feature type="signal peptide" evidence="16">
    <location>
        <begin position="1"/>
        <end position="27"/>
    </location>
</feature>
<dbReference type="eggNOG" id="COG4774">
    <property type="taxonomic scope" value="Bacteria"/>
</dbReference>
<comment type="similarity">
    <text evidence="2 14 15">Belongs to the TonB-dependent receptor family.</text>
</comment>
<dbReference type="GO" id="GO:0015891">
    <property type="term" value="P:siderophore transport"/>
    <property type="evidence" value="ECO:0007669"/>
    <property type="project" value="InterPro"/>
</dbReference>
<keyword evidence="7 16" id="KW-0732">Signal</keyword>
<evidence type="ECO:0000256" key="13">
    <source>
        <dbReference type="ARBA" id="ARBA00023237"/>
    </source>
</evidence>
<dbReference type="PROSITE" id="PS52016">
    <property type="entry name" value="TONB_DEPENDENT_REC_3"/>
    <property type="match status" value="1"/>
</dbReference>
<evidence type="ECO:0000256" key="5">
    <source>
        <dbReference type="ARBA" id="ARBA00022496"/>
    </source>
</evidence>
<evidence type="ECO:0000259" key="18">
    <source>
        <dbReference type="Pfam" id="PF07715"/>
    </source>
</evidence>
<dbReference type="SUPFAM" id="SSF56935">
    <property type="entry name" value="Porins"/>
    <property type="match status" value="1"/>
</dbReference>
<keyword evidence="11 14" id="KW-0472">Membrane</keyword>
<keyword evidence="13 14" id="KW-0998">Cell outer membrane</keyword>
<feature type="domain" description="TonB-dependent receptor plug" evidence="18">
    <location>
        <begin position="69"/>
        <end position="164"/>
    </location>
</feature>
<dbReference type="InterPro" id="IPR012910">
    <property type="entry name" value="Plug_dom"/>
</dbReference>
<dbReference type="AlphaFoldDB" id="C6XCM5"/>
<dbReference type="PANTHER" id="PTHR32552">
    <property type="entry name" value="FERRICHROME IRON RECEPTOR-RELATED"/>
    <property type="match status" value="1"/>
</dbReference>
<evidence type="ECO:0000313" key="19">
    <source>
        <dbReference type="EMBL" id="ACT50300.1"/>
    </source>
</evidence>
<protein>
    <submittedName>
        <fullName evidence="19">TonB-dependent siderophore receptor</fullName>
    </submittedName>
</protein>
<dbReference type="Pfam" id="PF00593">
    <property type="entry name" value="TonB_dep_Rec_b-barrel"/>
    <property type="match status" value="1"/>
</dbReference>
<evidence type="ECO:0000256" key="4">
    <source>
        <dbReference type="ARBA" id="ARBA00022452"/>
    </source>
</evidence>
<keyword evidence="12 19" id="KW-0675">Receptor</keyword>
<evidence type="ECO:0000256" key="2">
    <source>
        <dbReference type="ARBA" id="ARBA00009810"/>
    </source>
</evidence>
<dbReference type="NCBIfam" id="TIGR01783">
    <property type="entry name" value="TonB-siderophor"/>
    <property type="match status" value="1"/>
</dbReference>
<evidence type="ECO:0000256" key="6">
    <source>
        <dbReference type="ARBA" id="ARBA00022692"/>
    </source>
</evidence>